<protein>
    <recommendedName>
        <fullName evidence="3">histidine kinase</fullName>
        <ecNumber evidence="3">2.7.13.3</ecNumber>
    </recommendedName>
</protein>
<dbReference type="AlphaFoldDB" id="A0A9X3U0B9"/>
<dbReference type="Pfam" id="PF13426">
    <property type="entry name" value="PAS_9"/>
    <property type="match status" value="1"/>
</dbReference>
<evidence type="ECO:0000256" key="1">
    <source>
        <dbReference type="ARBA" id="ARBA00000085"/>
    </source>
</evidence>
<evidence type="ECO:0000259" key="15">
    <source>
        <dbReference type="PROSITE" id="PS50112"/>
    </source>
</evidence>
<evidence type="ECO:0000256" key="11">
    <source>
        <dbReference type="ARBA" id="ARBA00023136"/>
    </source>
</evidence>
<dbReference type="InterPro" id="IPR035965">
    <property type="entry name" value="PAS-like_dom_sf"/>
</dbReference>
<keyword evidence="9 17" id="KW-0067">ATP-binding</keyword>
<dbReference type="SUPFAM" id="SSF47384">
    <property type="entry name" value="Homodimeric domain of signal transducing histidine kinase"/>
    <property type="match status" value="1"/>
</dbReference>
<dbReference type="SUPFAM" id="SSF55785">
    <property type="entry name" value="PYP-like sensor domain (PAS domain)"/>
    <property type="match status" value="1"/>
</dbReference>
<organism evidence="17 18">
    <name type="scientific">Govanella unica</name>
    <dbReference type="NCBI Taxonomy" id="2975056"/>
    <lineage>
        <taxon>Bacteria</taxon>
        <taxon>Pseudomonadati</taxon>
        <taxon>Pseudomonadota</taxon>
        <taxon>Alphaproteobacteria</taxon>
        <taxon>Emcibacterales</taxon>
        <taxon>Govanellaceae</taxon>
        <taxon>Govanella</taxon>
    </lineage>
</organism>
<keyword evidence="13" id="KW-1133">Transmembrane helix</keyword>
<dbReference type="NCBIfam" id="TIGR00229">
    <property type="entry name" value="sensory_box"/>
    <property type="match status" value="1"/>
</dbReference>
<keyword evidence="8" id="KW-0418">Kinase</keyword>
<dbReference type="CDD" id="cd00082">
    <property type="entry name" value="HisKA"/>
    <property type="match status" value="1"/>
</dbReference>
<keyword evidence="18" id="KW-1185">Reference proteome</keyword>
<dbReference type="InterPro" id="IPR004358">
    <property type="entry name" value="Sig_transdc_His_kin-like_C"/>
</dbReference>
<dbReference type="InterPro" id="IPR003594">
    <property type="entry name" value="HATPase_dom"/>
</dbReference>
<evidence type="ECO:0000256" key="3">
    <source>
        <dbReference type="ARBA" id="ARBA00012438"/>
    </source>
</evidence>
<dbReference type="SMART" id="SM00387">
    <property type="entry name" value="HATPase_c"/>
    <property type="match status" value="1"/>
</dbReference>
<dbReference type="EC" id="2.7.13.3" evidence="3"/>
<name>A0A9X3U0B9_9PROT</name>
<dbReference type="SMART" id="SM00388">
    <property type="entry name" value="HisKA"/>
    <property type="match status" value="1"/>
</dbReference>
<dbReference type="InterPro" id="IPR003660">
    <property type="entry name" value="HAMP_dom"/>
</dbReference>
<evidence type="ECO:0000256" key="6">
    <source>
        <dbReference type="ARBA" id="ARBA00022679"/>
    </source>
</evidence>
<dbReference type="RefSeq" id="WP_274944770.1">
    <property type="nucleotide sequence ID" value="NZ_JANWOI010000005.1"/>
</dbReference>
<dbReference type="InterPro" id="IPR005467">
    <property type="entry name" value="His_kinase_dom"/>
</dbReference>
<evidence type="ECO:0000256" key="8">
    <source>
        <dbReference type="ARBA" id="ARBA00022777"/>
    </source>
</evidence>
<evidence type="ECO:0000256" key="13">
    <source>
        <dbReference type="SAM" id="Phobius"/>
    </source>
</evidence>
<evidence type="ECO:0000256" key="2">
    <source>
        <dbReference type="ARBA" id="ARBA00004236"/>
    </source>
</evidence>
<evidence type="ECO:0000256" key="7">
    <source>
        <dbReference type="ARBA" id="ARBA00022741"/>
    </source>
</evidence>
<keyword evidence="10" id="KW-0902">Two-component regulatory system</keyword>
<dbReference type="FunFam" id="1.10.287.130:FF:000038">
    <property type="entry name" value="Sensory transduction histidine kinase"/>
    <property type="match status" value="1"/>
</dbReference>
<evidence type="ECO:0000256" key="10">
    <source>
        <dbReference type="ARBA" id="ARBA00023012"/>
    </source>
</evidence>
<comment type="catalytic activity">
    <reaction evidence="1">
        <text>ATP + protein L-histidine = ADP + protein N-phospho-L-histidine.</text>
        <dbReference type="EC" id="2.7.13.3"/>
    </reaction>
</comment>
<evidence type="ECO:0000256" key="5">
    <source>
        <dbReference type="ARBA" id="ARBA00022553"/>
    </source>
</evidence>
<dbReference type="PANTHER" id="PTHR43047">
    <property type="entry name" value="TWO-COMPONENT HISTIDINE PROTEIN KINASE"/>
    <property type="match status" value="1"/>
</dbReference>
<dbReference type="Pfam" id="PF02518">
    <property type="entry name" value="HATPase_c"/>
    <property type="match status" value="1"/>
</dbReference>
<dbReference type="InterPro" id="IPR003661">
    <property type="entry name" value="HisK_dim/P_dom"/>
</dbReference>
<dbReference type="PROSITE" id="PS50885">
    <property type="entry name" value="HAMP"/>
    <property type="match status" value="1"/>
</dbReference>
<feature type="transmembrane region" description="Helical" evidence="13">
    <location>
        <begin position="192"/>
        <end position="215"/>
    </location>
</feature>
<keyword evidence="13" id="KW-0812">Transmembrane</keyword>
<keyword evidence="5" id="KW-0597">Phosphoprotein</keyword>
<keyword evidence="4" id="KW-1003">Cell membrane</keyword>
<gene>
    <name evidence="17" type="ORF">NYP16_13975</name>
</gene>
<dbReference type="InterPro" id="IPR036890">
    <property type="entry name" value="HATPase_C_sf"/>
</dbReference>
<feature type="transmembrane region" description="Helical" evidence="13">
    <location>
        <begin position="12"/>
        <end position="31"/>
    </location>
</feature>
<evidence type="ECO:0000256" key="4">
    <source>
        <dbReference type="ARBA" id="ARBA00022475"/>
    </source>
</evidence>
<evidence type="ECO:0000313" key="17">
    <source>
        <dbReference type="EMBL" id="MDA5195059.1"/>
    </source>
</evidence>
<dbReference type="SUPFAM" id="SSF158472">
    <property type="entry name" value="HAMP domain-like"/>
    <property type="match status" value="1"/>
</dbReference>
<dbReference type="PRINTS" id="PR00344">
    <property type="entry name" value="BCTRLSENSOR"/>
</dbReference>
<accession>A0A9X3U0B9</accession>
<evidence type="ECO:0000256" key="12">
    <source>
        <dbReference type="SAM" id="MobiDB-lite"/>
    </source>
</evidence>
<dbReference type="CDD" id="cd16922">
    <property type="entry name" value="HATPase_EvgS-ArcB-TorS-like"/>
    <property type="match status" value="1"/>
</dbReference>
<feature type="domain" description="HAMP" evidence="16">
    <location>
        <begin position="216"/>
        <end position="268"/>
    </location>
</feature>
<dbReference type="Gene3D" id="3.30.565.10">
    <property type="entry name" value="Histidine kinase-like ATPase, C-terminal domain"/>
    <property type="match status" value="1"/>
</dbReference>
<feature type="compositionally biased region" description="Polar residues" evidence="12">
    <location>
        <begin position="644"/>
        <end position="655"/>
    </location>
</feature>
<feature type="region of interest" description="Disordered" evidence="12">
    <location>
        <begin position="634"/>
        <end position="655"/>
    </location>
</feature>
<evidence type="ECO:0000256" key="9">
    <source>
        <dbReference type="ARBA" id="ARBA00022840"/>
    </source>
</evidence>
<reference evidence="17" key="1">
    <citation type="submission" date="2022-08" db="EMBL/GenBank/DDBJ databases">
        <authorList>
            <person name="Vandamme P."/>
            <person name="Hettiarachchi A."/>
            <person name="Peeters C."/>
            <person name="Cnockaert M."/>
            <person name="Carlier A."/>
        </authorList>
    </citation>
    <scope>NUCLEOTIDE SEQUENCE</scope>
    <source>
        <strain evidence="17">LMG 31809</strain>
    </source>
</reference>
<keyword evidence="6" id="KW-0808">Transferase</keyword>
<proteinExistence type="predicted"/>
<dbReference type="GO" id="GO:0000155">
    <property type="term" value="F:phosphorelay sensor kinase activity"/>
    <property type="evidence" value="ECO:0007669"/>
    <property type="project" value="InterPro"/>
</dbReference>
<comment type="subcellular location">
    <subcellularLocation>
        <location evidence="2">Cell membrane</location>
    </subcellularLocation>
</comment>
<dbReference type="EMBL" id="JANWOI010000005">
    <property type="protein sequence ID" value="MDA5195059.1"/>
    <property type="molecule type" value="Genomic_DNA"/>
</dbReference>
<evidence type="ECO:0000259" key="16">
    <source>
        <dbReference type="PROSITE" id="PS50885"/>
    </source>
</evidence>
<feature type="domain" description="Histidine kinase" evidence="14">
    <location>
        <begin position="415"/>
        <end position="635"/>
    </location>
</feature>
<dbReference type="PROSITE" id="PS50112">
    <property type="entry name" value="PAS"/>
    <property type="match status" value="1"/>
</dbReference>
<dbReference type="CDD" id="cd00130">
    <property type="entry name" value="PAS"/>
    <property type="match status" value="1"/>
</dbReference>
<dbReference type="SMART" id="SM00091">
    <property type="entry name" value="PAS"/>
    <property type="match status" value="1"/>
</dbReference>
<sequence>MKLRLQAKYTLMLGGMALAVSLALIFLFVIVTQRTADELNRASIDAATVARERQTERKGRELVDMLTGALAHHLTFDNRNLVTKTVLRTLKMQDVNSIRVYDANGIIIEDGTPSHANVGREAPLPVLTQVLGRREINIVQNQDFTIISAPILNGDQLLGAISLRLSHENFRLELAERRVMLDTLADANYNKVLGYILLFLIAVTLCAVAVGTLTARRMSQPIEILHRAVSRIAAGKFEIVWPTRRNDEIGELADGLKKMVHQLRTQTVSMTYLDDIISSMFDCLVVTDSRQRIEKVNAATCRLTGYSPHDLINQPFAKLLMPPGNQLLPIGEQFDPGNLKPTGDGLEINTIFAKSGQEIPIQMGVTVMASHVDGKPRMVCMFRDVSEQQKRERELRHAKDEAEIANASKSQFLANMSHELRTPLNAVIGFSSMLKDEIKGPLTSTYKSYATDIHDSAQHLLAIINDILDLSKLEAGKMDIFDEDVTIEEVVHSTIRLVKTRADERQIKLEIDLPTDLPDILADQRMLKQVLINLLSNAVKFNVPGGRVCVSARLRLDGALAIAVADSGIGMDPDTIPRLLEPFSQADAAFNRTYAGTGLGLAITKSMVELHGGQLTVDSAVGEGTTITIILPPERVAHDPASNPGGQSTTQNSGA</sequence>
<dbReference type="InterPro" id="IPR036097">
    <property type="entry name" value="HisK_dim/P_sf"/>
</dbReference>
<dbReference type="GO" id="GO:0005524">
    <property type="term" value="F:ATP binding"/>
    <property type="evidence" value="ECO:0007669"/>
    <property type="project" value="UniProtKB-KW"/>
</dbReference>
<dbReference type="Gene3D" id="6.10.340.10">
    <property type="match status" value="1"/>
</dbReference>
<dbReference type="Proteomes" id="UP001141619">
    <property type="component" value="Unassembled WGS sequence"/>
</dbReference>
<dbReference type="GO" id="GO:0005886">
    <property type="term" value="C:plasma membrane"/>
    <property type="evidence" value="ECO:0007669"/>
    <property type="project" value="UniProtKB-SubCell"/>
</dbReference>
<dbReference type="PROSITE" id="PS50109">
    <property type="entry name" value="HIS_KIN"/>
    <property type="match status" value="1"/>
</dbReference>
<dbReference type="SUPFAM" id="SSF55874">
    <property type="entry name" value="ATPase domain of HSP90 chaperone/DNA topoisomerase II/histidine kinase"/>
    <property type="match status" value="1"/>
</dbReference>
<comment type="caution">
    <text evidence="17">The sequence shown here is derived from an EMBL/GenBank/DDBJ whole genome shotgun (WGS) entry which is preliminary data.</text>
</comment>
<dbReference type="Pfam" id="PF00512">
    <property type="entry name" value="HisKA"/>
    <property type="match status" value="1"/>
</dbReference>
<dbReference type="InterPro" id="IPR000014">
    <property type="entry name" value="PAS"/>
</dbReference>
<dbReference type="Pfam" id="PF00672">
    <property type="entry name" value="HAMP"/>
    <property type="match status" value="1"/>
</dbReference>
<evidence type="ECO:0000259" key="14">
    <source>
        <dbReference type="PROSITE" id="PS50109"/>
    </source>
</evidence>
<dbReference type="Gene3D" id="3.30.450.20">
    <property type="entry name" value="PAS domain"/>
    <property type="match status" value="2"/>
</dbReference>
<reference evidence="17" key="2">
    <citation type="journal article" date="2023" name="Syst. Appl. Microbiol.">
        <title>Govania unica gen. nov., sp. nov., a rare biosphere bacterium that represents a novel family in the class Alphaproteobacteria.</title>
        <authorList>
            <person name="Vandamme P."/>
            <person name="Peeters C."/>
            <person name="Hettiarachchi A."/>
            <person name="Cnockaert M."/>
            <person name="Carlier A."/>
        </authorList>
    </citation>
    <scope>NUCLEOTIDE SEQUENCE</scope>
    <source>
        <strain evidence="17">LMG 31809</strain>
    </source>
</reference>
<feature type="domain" description="PAS" evidence="15">
    <location>
        <begin position="269"/>
        <end position="322"/>
    </location>
</feature>
<keyword evidence="7" id="KW-0547">Nucleotide-binding</keyword>
<keyword evidence="11 13" id="KW-0472">Membrane</keyword>
<evidence type="ECO:0000313" key="18">
    <source>
        <dbReference type="Proteomes" id="UP001141619"/>
    </source>
</evidence>
<dbReference type="CDD" id="cd06225">
    <property type="entry name" value="HAMP"/>
    <property type="match status" value="1"/>
</dbReference>
<dbReference type="Gene3D" id="1.10.287.130">
    <property type="match status" value="1"/>
</dbReference>
<dbReference type="SMART" id="SM00304">
    <property type="entry name" value="HAMP"/>
    <property type="match status" value="1"/>
</dbReference>
<dbReference type="FunFam" id="3.30.565.10:FF:000023">
    <property type="entry name" value="PAS domain-containing sensor histidine kinase"/>
    <property type="match status" value="1"/>
</dbReference>